<feature type="signal peptide" evidence="2">
    <location>
        <begin position="1"/>
        <end position="21"/>
    </location>
</feature>
<gene>
    <name evidence="3" type="ORF">DES47_103330</name>
</gene>
<comment type="caution">
    <text evidence="3">The sequence shown here is derived from an EMBL/GenBank/DDBJ whole genome shotgun (WGS) entry which is preliminary data.</text>
</comment>
<keyword evidence="4" id="KW-1185">Reference proteome</keyword>
<dbReference type="AlphaFoldDB" id="A0A4R6QLI2"/>
<dbReference type="PRINTS" id="PR01228">
    <property type="entry name" value="EGGSHELL"/>
</dbReference>
<feature type="chain" id="PRO_5020398763" description="Secreted protein with PEP-CTERM sorting signal" evidence="2">
    <location>
        <begin position="22"/>
        <end position="378"/>
    </location>
</feature>
<dbReference type="Proteomes" id="UP000295361">
    <property type="component" value="Unassembled WGS sequence"/>
</dbReference>
<feature type="region of interest" description="Disordered" evidence="1">
    <location>
        <begin position="139"/>
        <end position="163"/>
    </location>
</feature>
<evidence type="ECO:0008006" key="5">
    <source>
        <dbReference type="Google" id="ProtNLM"/>
    </source>
</evidence>
<reference evidence="3 4" key="1">
    <citation type="submission" date="2019-03" db="EMBL/GenBank/DDBJ databases">
        <title>Genomic Encyclopedia of Type Strains, Phase IV (KMG-IV): sequencing the most valuable type-strain genomes for metagenomic binning, comparative biology and taxonomic classification.</title>
        <authorList>
            <person name="Goeker M."/>
        </authorList>
    </citation>
    <scope>NUCLEOTIDE SEQUENCE [LARGE SCALE GENOMIC DNA]</scope>
    <source>
        <strain evidence="3 4">DSM 16998</strain>
    </source>
</reference>
<dbReference type="OrthoDB" id="10019631at2"/>
<organism evidence="3 4">
    <name type="scientific">Roseateles toxinivorans</name>
    <dbReference type="NCBI Taxonomy" id="270368"/>
    <lineage>
        <taxon>Bacteria</taxon>
        <taxon>Pseudomonadati</taxon>
        <taxon>Pseudomonadota</taxon>
        <taxon>Betaproteobacteria</taxon>
        <taxon>Burkholderiales</taxon>
        <taxon>Sphaerotilaceae</taxon>
        <taxon>Roseateles</taxon>
    </lineage>
</organism>
<evidence type="ECO:0000256" key="2">
    <source>
        <dbReference type="SAM" id="SignalP"/>
    </source>
</evidence>
<evidence type="ECO:0000313" key="3">
    <source>
        <dbReference type="EMBL" id="TDP71349.1"/>
    </source>
</evidence>
<dbReference type="EMBL" id="SNXS01000003">
    <property type="protein sequence ID" value="TDP71349.1"/>
    <property type="molecule type" value="Genomic_DNA"/>
</dbReference>
<dbReference type="RefSeq" id="WP_133701128.1">
    <property type="nucleotide sequence ID" value="NZ_SNXS01000003.1"/>
</dbReference>
<proteinExistence type="predicted"/>
<accession>A0A4R6QLI2</accession>
<keyword evidence="2" id="KW-0732">Signal</keyword>
<protein>
    <recommendedName>
        <fullName evidence="5">Secreted protein with PEP-CTERM sorting signal</fullName>
    </recommendedName>
</protein>
<name>A0A4R6QLI2_9BURK</name>
<dbReference type="InParanoid" id="A0A4R6QLI2"/>
<sequence>MALHHKWAGLALVLQTGLAAAAPMDPFSVASLGTLNLVSGSYQLITDGAGGAPVLMDAANTVLFTGVNRAQASDFNPSVGVLDFDAISIAAGVTVRVTGSQPLALLSRSSVSLAGIVDASGLNGVDGIFRGPGGAGAAGNAGSAGGGDGGNGATGGPGLTGFGPGAGPSTGWWGLCQCTIGVGGGYGGKGLHPVEAGYGPTYGNLGQTLEAGSGGSGSGSAWGGGGGGGGGGGAIELGAISFIDVTITGQLLANGGYGGLSGDVFGYYGGGGSGGGLLLHAASITLDQFGPQQAAVHAKGGGYNGGGGRIAFFTADGTVNGLTDGYSLVEANVGTGTYAERGVISIGVLSAVPELPGSALLLAGLVLLGSRFSRRVEA</sequence>
<evidence type="ECO:0000313" key="4">
    <source>
        <dbReference type="Proteomes" id="UP000295361"/>
    </source>
</evidence>
<evidence type="ECO:0000256" key="1">
    <source>
        <dbReference type="SAM" id="MobiDB-lite"/>
    </source>
</evidence>